<protein>
    <recommendedName>
        <fullName evidence="8">Type II secretion system protein GspF domain-containing protein</fullName>
    </recommendedName>
</protein>
<dbReference type="OrthoDB" id="1638902at2"/>
<comment type="subcellular location">
    <subcellularLocation>
        <location evidence="1">Cell membrane</location>
        <topology evidence="1">Multi-pass membrane protein</topology>
    </subcellularLocation>
</comment>
<feature type="domain" description="Type II secretion system protein GspF" evidence="8">
    <location>
        <begin position="9"/>
        <end position="127"/>
    </location>
</feature>
<dbReference type="PANTHER" id="PTHR30012:SF0">
    <property type="entry name" value="TYPE II SECRETION SYSTEM PROTEIN F-RELATED"/>
    <property type="match status" value="1"/>
</dbReference>
<dbReference type="AlphaFoldDB" id="A0A264W5G4"/>
<sequence length="330" mass="37467">MKKNEQPEFLEKLVISMAEGISATDSIRILGPFYCDAIQLEHMNDLFEEGHEIDEIFRYLRFSAVIVESIQFAGVHGQLSKVLEHISVQMRKQQQFRKEVIKSLSYPLGLLLFMSVLFITFRIYFLPIFLPVLERANPQAVGKVTFIFSLPFYIVLALGVGTAVLGLGVVFVMKSKSNRWFFYMRGYPVVAQLQNAGAAYRISRELSLLLDSGFTLSQSLSYLQSSRARTVHFACRSILMHLERGESFSQSLRLSGWVPQSLIRYAEHGEIHGYVAKELGLYQEFTIERLQKRSVALVGVAQPVLFLIIGAMVISAYLSLMLPMYNLISL</sequence>
<feature type="transmembrane region" description="Helical" evidence="7">
    <location>
        <begin position="104"/>
        <end position="130"/>
    </location>
</feature>
<keyword evidence="5 7" id="KW-1133">Transmembrane helix</keyword>
<feature type="transmembrane region" description="Helical" evidence="7">
    <location>
        <begin position="150"/>
        <end position="173"/>
    </location>
</feature>
<gene>
    <name evidence="9" type="ORF">CF394_04590</name>
</gene>
<evidence type="ECO:0000259" key="8">
    <source>
        <dbReference type="Pfam" id="PF00482"/>
    </source>
</evidence>
<dbReference type="EMBL" id="NOKQ01000187">
    <property type="protein sequence ID" value="OZS78820.1"/>
    <property type="molecule type" value="Genomic_DNA"/>
</dbReference>
<proteinExistence type="inferred from homology"/>
<evidence type="ECO:0000256" key="2">
    <source>
        <dbReference type="ARBA" id="ARBA00005745"/>
    </source>
</evidence>
<accession>A0A264W5G4</accession>
<evidence type="ECO:0000256" key="4">
    <source>
        <dbReference type="ARBA" id="ARBA00022692"/>
    </source>
</evidence>
<dbReference type="RefSeq" id="WP_094942054.1">
    <property type="nucleotide sequence ID" value="NZ_NOKQ01000187.1"/>
</dbReference>
<evidence type="ECO:0000256" key="5">
    <source>
        <dbReference type="ARBA" id="ARBA00022989"/>
    </source>
</evidence>
<reference evidence="9 10" key="1">
    <citation type="submission" date="2017-07" db="EMBL/GenBank/DDBJ databases">
        <title>Tetzosporium hominis gen.nov. sp.nov.</title>
        <authorList>
            <person name="Tetz G."/>
            <person name="Tetz V."/>
        </authorList>
    </citation>
    <scope>NUCLEOTIDE SEQUENCE [LARGE SCALE GENOMIC DNA]</scope>
    <source>
        <strain evidence="9 10">VT-49</strain>
    </source>
</reference>
<comment type="caution">
    <text evidence="9">The sequence shown here is derived from an EMBL/GenBank/DDBJ whole genome shotgun (WGS) entry which is preliminary data.</text>
</comment>
<feature type="transmembrane region" description="Helical" evidence="7">
    <location>
        <begin position="295"/>
        <end position="320"/>
    </location>
</feature>
<dbReference type="PANTHER" id="PTHR30012">
    <property type="entry name" value="GENERAL SECRETION PATHWAY PROTEIN"/>
    <property type="match status" value="1"/>
</dbReference>
<keyword evidence="10" id="KW-1185">Reference proteome</keyword>
<evidence type="ECO:0000256" key="3">
    <source>
        <dbReference type="ARBA" id="ARBA00022475"/>
    </source>
</evidence>
<dbReference type="Pfam" id="PF00482">
    <property type="entry name" value="T2SSF"/>
    <property type="match status" value="2"/>
</dbReference>
<evidence type="ECO:0000256" key="7">
    <source>
        <dbReference type="SAM" id="Phobius"/>
    </source>
</evidence>
<evidence type="ECO:0000256" key="6">
    <source>
        <dbReference type="ARBA" id="ARBA00023136"/>
    </source>
</evidence>
<name>A0A264W5G4_9BACL</name>
<dbReference type="InterPro" id="IPR003004">
    <property type="entry name" value="GspF/PilC"/>
</dbReference>
<dbReference type="Proteomes" id="UP000217065">
    <property type="component" value="Unassembled WGS sequence"/>
</dbReference>
<keyword evidence="3" id="KW-1003">Cell membrane</keyword>
<evidence type="ECO:0000313" key="10">
    <source>
        <dbReference type="Proteomes" id="UP000217065"/>
    </source>
</evidence>
<dbReference type="InterPro" id="IPR018076">
    <property type="entry name" value="T2SS_GspF_dom"/>
</dbReference>
<dbReference type="Gene3D" id="1.20.81.30">
    <property type="entry name" value="Type II secretion system (T2SS), domain F"/>
    <property type="match status" value="2"/>
</dbReference>
<comment type="similarity">
    <text evidence="2">Belongs to the GSP F family.</text>
</comment>
<dbReference type="InterPro" id="IPR042094">
    <property type="entry name" value="T2SS_GspF_sf"/>
</dbReference>
<feature type="domain" description="Type II secretion system protein GspF" evidence="8">
    <location>
        <begin position="203"/>
        <end position="323"/>
    </location>
</feature>
<organism evidence="9 10">
    <name type="scientific">Tetzosporium hominis</name>
    <dbReference type="NCBI Taxonomy" id="2020506"/>
    <lineage>
        <taxon>Bacteria</taxon>
        <taxon>Bacillati</taxon>
        <taxon>Bacillota</taxon>
        <taxon>Bacilli</taxon>
        <taxon>Bacillales</taxon>
        <taxon>Caryophanaceae</taxon>
        <taxon>Tetzosporium</taxon>
    </lineage>
</organism>
<dbReference type="GO" id="GO:0005886">
    <property type="term" value="C:plasma membrane"/>
    <property type="evidence" value="ECO:0007669"/>
    <property type="project" value="UniProtKB-SubCell"/>
</dbReference>
<keyword evidence="4 7" id="KW-0812">Transmembrane</keyword>
<evidence type="ECO:0000256" key="1">
    <source>
        <dbReference type="ARBA" id="ARBA00004651"/>
    </source>
</evidence>
<evidence type="ECO:0000313" key="9">
    <source>
        <dbReference type="EMBL" id="OZS78820.1"/>
    </source>
</evidence>
<keyword evidence="6 7" id="KW-0472">Membrane</keyword>